<reference evidence="2" key="1">
    <citation type="journal article" date="2019" name="Int. J. Syst. Evol. Microbiol.">
        <title>The Global Catalogue of Microorganisms (GCM) 10K type strain sequencing project: providing services to taxonomists for standard genome sequencing and annotation.</title>
        <authorList>
            <consortium name="The Broad Institute Genomics Platform"/>
            <consortium name="The Broad Institute Genome Sequencing Center for Infectious Disease"/>
            <person name="Wu L."/>
            <person name="Ma J."/>
        </authorList>
    </citation>
    <scope>NUCLEOTIDE SEQUENCE [LARGE SCALE GENOMIC DNA]</scope>
    <source>
        <strain evidence="2">KACC 11407</strain>
    </source>
</reference>
<dbReference type="GO" id="GO:0032259">
    <property type="term" value="P:methylation"/>
    <property type="evidence" value="ECO:0007669"/>
    <property type="project" value="UniProtKB-KW"/>
</dbReference>
<dbReference type="RefSeq" id="WP_386753250.1">
    <property type="nucleotide sequence ID" value="NZ_JBHSNM010000001.1"/>
</dbReference>
<dbReference type="CDD" id="cd02440">
    <property type="entry name" value="AdoMet_MTases"/>
    <property type="match status" value="1"/>
</dbReference>
<dbReference type="EC" id="2.1.1.-" evidence="1"/>
<evidence type="ECO:0000313" key="1">
    <source>
        <dbReference type="EMBL" id="MFC5569267.1"/>
    </source>
</evidence>
<dbReference type="Gene3D" id="3.40.50.150">
    <property type="entry name" value="Vaccinia Virus protein VP39"/>
    <property type="match status" value="1"/>
</dbReference>
<dbReference type="SUPFAM" id="SSF53335">
    <property type="entry name" value="S-adenosyl-L-methionine-dependent methyltransferases"/>
    <property type="match status" value="1"/>
</dbReference>
<name>A0ABW0SJM3_9GAMM</name>
<organism evidence="1 2">
    <name type="scientific">Lysobacter yangpyeongensis</name>
    <dbReference type="NCBI Taxonomy" id="346182"/>
    <lineage>
        <taxon>Bacteria</taxon>
        <taxon>Pseudomonadati</taxon>
        <taxon>Pseudomonadota</taxon>
        <taxon>Gammaproteobacteria</taxon>
        <taxon>Lysobacterales</taxon>
        <taxon>Lysobacteraceae</taxon>
        <taxon>Lysobacter</taxon>
    </lineage>
</organism>
<keyword evidence="1" id="KW-0808">Transferase</keyword>
<evidence type="ECO:0000313" key="2">
    <source>
        <dbReference type="Proteomes" id="UP001596036"/>
    </source>
</evidence>
<dbReference type="EMBL" id="JBHSNM010000001">
    <property type="protein sequence ID" value="MFC5569267.1"/>
    <property type="molecule type" value="Genomic_DNA"/>
</dbReference>
<gene>
    <name evidence="1" type="ORF">ACFPN1_04180</name>
</gene>
<keyword evidence="1" id="KW-0489">Methyltransferase</keyword>
<keyword evidence="2" id="KW-1185">Reference proteome</keyword>
<dbReference type="InterPro" id="IPR029063">
    <property type="entry name" value="SAM-dependent_MTases_sf"/>
</dbReference>
<dbReference type="GO" id="GO:0008168">
    <property type="term" value="F:methyltransferase activity"/>
    <property type="evidence" value="ECO:0007669"/>
    <property type="project" value="UniProtKB-KW"/>
</dbReference>
<sequence length="283" mass="31381">MNELRMLLEAIEGDAALAAAERFRERIEALDRLDAYLPLIDRADTELARRMQDACAQLEALNAALYRRIREDIRADHDGGRVLERFTDVDVLQAYGQDYDHLDELVAGVLQLPEPTLPTRELGAEMVFYQPTPARHVFAMIARSGLEEGDALVDLGAGLGHVPLLAAICTRTRAVGIELEPAYVACATQAASALGLANAAFLQQDARDADFAIGTVFYLYTPFRGTILREVLDRLRHEAMCRDIRICTFGPCTPVVAQEDWLVADVAPQTDRVVVFRRQIAQS</sequence>
<accession>A0ABW0SJM3</accession>
<protein>
    <submittedName>
        <fullName evidence="1">SAM-dependent methyltransferase</fullName>
        <ecNumber evidence="1">2.1.1.-</ecNumber>
    </submittedName>
</protein>
<proteinExistence type="predicted"/>
<dbReference type="Proteomes" id="UP001596036">
    <property type="component" value="Unassembled WGS sequence"/>
</dbReference>
<comment type="caution">
    <text evidence="1">The sequence shown here is derived from an EMBL/GenBank/DDBJ whole genome shotgun (WGS) entry which is preliminary data.</text>
</comment>